<evidence type="ECO:0000256" key="7">
    <source>
        <dbReference type="PIRSR" id="PIRSR600895-51"/>
    </source>
</evidence>
<evidence type="ECO:0000256" key="3">
    <source>
        <dbReference type="ARBA" id="ARBA00009850"/>
    </source>
</evidence>
<dbReference type="OrthoDB" id="9792386at2"/>
<feature type="binding site" evidence="7">
    <location>
        <position position="117"/>
    </location>
    <ligand>
        <name>substrate</name>
    </ligand>
</feature>
<dbReference type="InterPro" id="IPR023418">
    <property type="entry name" value="Thyroxine_BS"/>
</dbReference>
<keyword evidence="11" id="KW-1185">Reference proteome</keyword>
<comment type="catalytic activity">
    <reaction evidence="1 8">
        <text>5-hydroxyisourate + H2O = 5-hydroxy-2-oxo-4-ureido-2,5-dihydro-1H-imidazole-5-carboxylate + H(+)</text>
        <dbReference type="Rhea" id="RHEA:23736"/>
        <dbReference type="ChEBI" id="CHEBI:15377"/>
        <dbReference type="ChEBI" id="CHEBI:15378"/>
        <dbReference type="ChEBI" id="CHEBI:18072"/>
        <dbReference type="ChEBI" id="CHEBI:58639"/>
        <dbReference type="EC" id="3.5.2.17"/>
    </reaction>
</comment>
<dbReference type="CDD" id="cd05822">
    <property type="entry name" value="TLP_HIUase"/>
    <property type="match status" value="1"/>
</dbReference>
<evidence type="ECO:0000256" key="2">
    <source>
        <dbReference type="ARBA" id="ARBA00002704"/>
    </source>
</evidence>
<dbReference type="STRING" id="36856.ATB98_06185"/>
<proteinExistence type="inferred from homology"/>
<feature type="binding site" evidence="7">
    <location>
        <position position="14"/>
    </location>
    <ligand>
        <name>substrate</name>
    </ligand>
</feature>
<comment type="caution">
    <text evidence="10">The sequence shown here is derived from an EMBL/GenBank/DDBJ whole genome shotgun (WGS) entry which is preliminary data.</text>
</comment>
<feature type="binding site" evidence="7">
    <location>
        <position position="52"/>
    </location>
    <ligand>
        <name>substrate</name>
    </ligand>
</feature>
<dbReference type="NCBIfam" id="TIGR02962">
    <property type="entry name" value="hdxy_isourate"/>
    <property type="match status" value="1"/>
</dbReference>
<dbReference type="Gene3D" id="2.60.40.180">
    <property type="entry name" value="Transthyretin/hydroxyisourate hydrolase domain"/>
    <property type="match status" value="1"/>
</dbReference>
<dbReference type="EMBL" id="LNQB01000083">
    <property type="protein sequence ID" value="OAP42003.1"/>
    <property type="molecule type" value="Genomic_DNA"/>
</dbReference>
<evidence type="ECO:0000256" key="6">
    <source>
        <dbReference type="ARBA" id="ARBA00022801"/>
    </source>
</evidence>
<dbReference type="InterPro" id="IPR000895">
    <property type="entry name" value="Transthyretin/HIU_hydrolase"/>
</dbReference>
<keyword evidence="5 8" id="KW-0659">Purine metabolism</keyword>
<comment type="function">
    <text evidence="2">Catalyzes the hydrolysis of 5-hydroxyisourate (HIU) to 2-oxo-4-hydroxy-4-carboxy-5-ureidoimidazoline (OHCU).</text>
</comment>
<evidence type="ECO:0000256" key="5">
    <source>
        <dbReference type="ARBA" id="ARBA00022631"/>
    </source>
</evidence>
<reference evidence="10 11" key="1">
    <citation type="submission" date="2015-11" db="EMBL/GenBank/DDBJ databases">
        <title>Ensifer anhuiense sp. nov., an effective nitrogen fixation bacterium with Glycine soja.</title>
        <authorList>
            <person name="Yan H."/>
            <person name="Chen W."/>
        </authorList>
    </citation>
    <scope>NUCLEOTIDE SEQUENCE [LARGE SCALE GENOMIC DNA]</scope>
    <source>
        <strain evidence="10 11">LMG 7837</strain>
    </source>
</reference>
<comment type="similarity">
    <text evidence="3 8">Belongs to the transthyretin family. 5-hydroxyisourate hydrolase subfamily.</text>
</comment>
<evidence type="ECO:0000313" key="11">
    <source>
        <dbReference type="Proteomes" id="UP000078507"/>
    </source>
</evidence>
<evidence type="ECO:0000313" key="10">
    <source>
        <dbReference type="EMBL" id="OAP42003.1"/>
    </source>
</evidence>
<dbReference type="PANTHER" id="PTHR10395:SF7">
    <property type="entry name" value="5-HYDROXYISOURATE HYDROLASE"/>
    <property type="match status" value="1"/>
</dbReference>
<dbReference type="Proteomes" id="UP000078507">
    <property type="component" value="Unassembled WGS sequence"/>
</dbReference>
<evidence type="ECO:0000256" key="8">
    <source>
        <dbReference type="RuleBase" id="RU361270"/>
    </source>
</evidence>
<dbReference type="SUPFAM" id="SSF49472">
    <property type="entry name" value="Transthyretin (synonym: prealbumin)"/>
    <property type="match status" value="1"/>
</dbReference>
<dbReference type="SMART" id="SM00095">
    <property type="entry name" value="TR_THY"/>
    <property type="match status" value="1"/>
</dbReference>
<dbReference type="AlphaFoldDB" id="A0A178Y4Q9"/>
<protein>
    <recommendedName>
        <fullName evidence="8">5-hydroxyisourate hydrolase</fullName>
        <shortName evidence="8">HIU hydrolase</shortName>
        <shortName evidence="8">HIUHase</shortName>
        <ecNumber evidence="8">3.5.2.17</ecNumber>
    </recommendedName>
</protein>
<dbReference type="InterPro" id="IPR036817">
    <property type="entry name" value="Transthyretin/HIU_hydrolase_sf"/>
</dbReference>
<evidence type="ECO:0000256" key="4">
    <source>
        <dbReference type="ARBA" id="ARBA00011881"/>
    </source>
</evidence>
<gene>
    <name evidence="10" type="ORF">ATB98_06185</name>
</gene>
<dbReference type="EC" id="3.5.2.17" evidence="8"/>
<dbReference type="InterPro" id="IPR023419">
    <property type="entry name" value="Transthyretin_CS"/>
</dbReference>
<feature type="domain" description="Transthyretin/hydroxyisourate hydrolase" evidence="9">
    <location>
        <begin position="6"/>
        <end position="119"/>
    </location>
</feature>
<dbReference type="InterPro" id="IPR014306">
    <property type="entry name" value="Hydroxyisourate_hydrolase"/>
</dbReference>
<dbReference type="InterPro" id="IPR023416">
    <property type="entry name" value="Transthyretin/HIU_hydrolase_d"/>
</dbReference>
<dbReference type="PROSITE" id="PS00769">
    <property type="entry name" value="TRANSTHYRETIN_2"/>
    <property type="match status" value="1"/>
</dbReference>
<dbReference type="GO" id="GO:0033971">
    <property type="term" value="F:hydroxyisourate hydrolase activity"/>
    <property type="evidence" value="ECO:0007669"/>
    <property type="project" value="UniProtKB-EC"/>
</dbReference>
<accession>A0A178Y4Q9</accession>
<dbReference type="GO" id="GO:0006144">
    <property type="term" value="P:purine nucleobase metabolic process"/>
    <property type="evidence" value="ECO:0007669"/>
    <property type="project" value="UniProtKB-KW"/>
</dbReference>
<dbReference type="PANTHER" id="PTHR10395">
    <property type="entry name" value="URICASE AND TRANSTHYRETIN-RELATED"/>
    <property type="match status" value="1"/>
</dbReference>
<organism evidence="10 11">
    <name type="scientific">Sinorhizobium saheli</name>
    <dbReference type="NCBI Taxonomy" id="36856"/>
    <lineage>
        <taxon>Bacteria</taxon>
        <taxon>Pseudomonadati</taxon>
        <taxon>Pseudomonadota</taxon>
        <taxon>Alphaproteobacteria</taxon>
        <taxon>Hyphomicrobiales</taxon>
        <taxon>Rhizobiaceae</taxon>
        <taxon>Sinorhizobium/Ensifer group</taxon>
        <taxon>Sinorhizobium</taxon>
    </lineage>
</organism>
<sequence length="120" mass="13189">MQSQGGTAGRLTTHVLDTASGKPAANLRVELYRLDGEWRERLVSARTNGDGRCDEPLLSGASMQCGVYELRFHAGEYLRTDGANPFLDVIPIRFGIGDNDAHYHVPLLLSPYGYSTYRGS</sequence>
<name>A0A178Y4Q9_SINSA</name>
<evidence type="ECO:0000259" key="9">
    <source>
        <dbReference type="SMART" id="SM00095"/>
    </source>
</evidence>
<dbReference type="PROSITE" id="PS00768">
    <property type="entry name" value="TRANSTHYRETIN_1"/>
    <property type="match status" value="1"/>
</dbReference>
<dbReference type="Pfam" id="PF00576">
    <property type="entry name" value="Transthyretin"/>
    <property type="match status" value="1"/>
</dbReference>
<keyword evidence="6 8" id="KW-0378">Hydrolase</keyword>
<evidence type="ECO:0000256" key="1">
    <source>
        <dbReference type="ARBA" id="ARBA00001043"/>
    </source>
</evidence>
<dbReference type="RefSeq" id="WP_066876789.1">
    <property type="nucleotide sequence ID" value="NZ_LNQB01000083.1"/>
</dbReference>
<dbReference type="FunFam" id="2.60.40.180:FF:000005">
    <property type="entry name" value="5-hydroxyisourate hydrolase"/>
    <property type="match status" value="1"/>
</dbReference>
<dbReference type="PRINTS" id="PR00189">
    <property type="entry name" value="TRNSTHYRETIN"/>
</dbReference>
<comment type="subunit">
    <text evidence="4 8">Homotetramer.</text>
</comment>